<dbReference type="InterPro" id="IPR029063">
    <property type="entry name" value="SAM-dependent_MTases_sf"/>
</dbReference>
<proteinExistence type="predicted"/>
<evidence type="ECO:0000313" key="2">
    <source>
        <dbReference type="Proteomes" id="UP000051660"/>
    </source>
</evidence>
<evidence type="ECO:0000313" key="1">
    <source>
        <dbReference type="EMBL" id="KRR27868.1"/>
    </source>
</evidence>
<reference evidence="1 2" key="1">
    <citation type="submission" date="2014-03" db="EMBL/GenBank/DDBJ databases">
        <title>Bradyrhizobium valentinum sp. nov., isolated from effective nodules of Lupinus mariae-josephae, a lupine endemic of basic-lime soils in Eastern Spain.</title>
        <authorList>
            <person name="Duran D."/>
            <person name="Rey L."/>
            <person name="Navarro A."/>
            <person name="Busquets A."/>
            <person name="Imperial J."/>
            <person name="Ruiz-Argueso T."/>
        </authorList>
    </citation>
    <scope>NUCLEOTIDE SEQUENCE [LARGE SCALE GENOMIC DNA]</scope>
    <source>
        <strain evidence="1 2">CCBAU 23086</strain>
    </source>
</reference>
<gene>
    <name evidence="1" type="ORF">CQ14_08490</name>
</gene>
<dbReference type="AlphaFoldDB" id="A0A0R3N783"/>
<dbReference type="OrthoDB" id="6017462at2"/>
<dbReference type="EMBL" id="LLYB01000034">
    <property type="protein sequence ID" value="KRR27868.1"/>
    <property type="molecule type" value="Genomic_DNA"/>
</dbReference>
<evidence type="ECO:0008006" key="3">
    <source>
        <dbReference type="Google" id="ProtNLM"/>
    </source>
</evidence>
<accession>A0A0R3N783</accession>
<organism evidence="1 2">
    <name type="scientific">Bradyrhizobium lablabi</name>
    <dbReference type="NCBI Taxonomy" id="722472"/>
    <lineage>
        <taxon>Bacteria</taxon>
        <taxon>Pseudomonadati</taxon>
        <taxon>Pseudomonadota</taxon>
        <taxon>Alphaproteobacteria</taxon>
        <taxon>Hyphomicrobiales</taxon>
        <taxon>Nitrobacteraceae</taxon>
        <taxon>Bradyrhizobium</taxon>
    </lineage>
</organism>
<comment type="caution">
    <text evidence="1">The sequence shown here is derived from an EMBL/GenBank/DDBJ whole genome shotgun (WGS) entry which is preliminary data.</text>
</comment>
<dbReference type="Gene3D" id="3.40.50.150">
    <property type="entry name" value="Vaccinia Virus protein VP39"/>
    <property type="match status" value="1"/>
</dbReference>
<name>A0A0R3N783_9BRAD</name>
<dbReference type="Proteomes" id="UP000051660">
    <property type="component" value="Unassembled WGS sequence"/>
</dbReference>
<dbReference type="RefSeq" id="WP_156434619.1">
    <property type="nucleotide sequence ID" value="NZ_LLYB01000034.1"/>
</dbReference>
<protein>
    <recommendedName>
        <fullName evidence="3">Methyltransferase domain-containing protein</fullName>
    </recommendedName>
</protein>
<sequence>MSFQRVIGLADYYSRSKGKFYPWGFAMNGMTSRLEATRQIIHALAIERIVETGTFRGTTAEWFAQFGFPLETVELTERYWAFSRARLAKFANAKIYLQSSVPFLKERIARDSVAKDARQFFYLDSHWENHLPLREELELIFNHYTNAVVLIDDFKVEDDAGYGFDHYAPDKELSLAYVEKSDLPELSSFYPTTRSREETGAKRGWVVLTSNHQMAEQLRTISLLRECRVAK</sequence>